<protein>
    <recommendedName>
        <fullName evidence="3">Type III toxin-antitoxin system ToxN/AbiQ family toxin</fullName>
    </recommendedName>
</protein>
<name>A0AAC8UX35_9LACO</name>
<evidence type="ECO:0000313" key="1">
    <source>
        <dbReference type="EMBL" id="AKP65823.1"/>
    </source>
</evidence>
<dbReference type="Gene3D" id="3.10.129.130">
    <property type="match status" value="1"/>
</dbReference>
<dbReference type="Proteomes" id="UP000036000">
    <property type="component" value="Chromosome"/>
</dbReference>
<evidence type="ECO:0000313" key="2">
    <source>
        <dbReference type="Proteomes" id="UP000036000"/>
    </source>
</evidence>
<reference evidence="1 2" key="1">
    <citation type="submission" date="2015-07" db="EMBL/GenBank/DDBJ databases">
        <title>Lactobacillus korensis/26-25/ whole genome sequencing.</title>
        <authorList>
            <person name="Kim M.K."/>
            <person name="Im W.-T."/>
            <person name="Srinivasan S."/>
            <person name="Lee J.-J."/>
        </authorList>
    </citation>
    <scope>NUCLEOTIDE SEQUENCE [LARGE SCALE GENOMIC DNA]</scope>
    <source>
        <strain evidence="1 2">26-25</strain>
    </source>
</reference>
<dbReference type="Pfam" id="PF13958">
    <property type="entry name" value="ToxN_toxin"/>
    <property type="match status" value="1"/>
</dbReference>
<dbReference type="GO" id="GO:0004521">
    <property type="term" value="F:RNA endonuclease activity"/>
    <property type="evidence" value="ECO:0007669"/>
    <property type="project" value="InterPro"/>
</dbReference>
<evidence type="ECO:0008006" key="3">
    <source>
        <dbReference type="Google" id="ProtNLM"/>
    </source>
</evidence>
<gene>
    <name evidence="1" type="ORF">ABN16_12935</name>
</gene>
<sequence length="140" mass="16367">MNKSHRPYLGIVLSINGFRYFAPLESSKPGKRVNSQLGYNVWDNPNGDDDPISFLLLNDMIPVDKACYTPINLDSEKKNNFEKYTLLLAEVNYIRPKEEAIMERAKKIYVNRTEKDIHFINKMCLDFKDLESRLTDYLAR</sequence>
<dbReference type="InterPro" id="IPR025911">
    <property type="entry name" value="ToxN/AbiQ_toxin"/>
</dbReference>
<dbReference type="EMBL" id="CP012033">
    <property type="protein sequence ID" value="AKP65823.1"/>
    <property type="molecule type" value="Genomic_DNA"/>
</dbReference>
<dbReference type="AlphaFoldDB" id="A0AAC8UX35"/>
<proteinExistence type="predicted"/>
<accession>A0AAC8UX35</accession>
<organism evidence="1 2">
    <name type="scientific">Levilactobacillus koreensis</name>
    <dbReference type="NCBI Taxonomy" id="637971"/>
    <lineage>
        <taxon>Bacteria</taxon>
        <taxon>Bacillati</taxon>
        <taxon>Bacillota</taxon>
        <taxon>Bacilli</taxon>
        <taxon>Lactobacillales</taxon>
        <taxon>Lactobacillaceae</taxon>
        <taxon>Levilactobacillus</taxon>
    </lineage>
</organism>
<dbReference type="InterPro" id="IPR053735">
    <property type="entry name" value="Type_III_TA_endoRNase"/>
</dbReference>
<dbReference type="KEGG" id="lko:ABN16_12935"/>
<keyword evidence="2" id="KW-1185">Reference proteome</keyword>
<dbReference type="GO" id="GO:0003723">
    <property type="term" value="F:RNA binding"/>
    <property type="evidence" value="ECO:0007669"/>
    <property type="project" value="InterPro"/>
</dbReference>